<feature type="compositionally biased region" description="Acidic residues" evidence="6">
    <location>
        <begin position="327"/>
        <end position="346"/>
    </location>
</feature>
<dbReference type="STRING" id="289078.A0A2X0M7K9"/>
<dbReference type="InterPro" id="IPR011501">
    <property type="entry name" value="Noc3_N"/>
</dbReference>
<dbReference type="GO" id="GO:0003682">
    <property type="term" value="F:chromatin binding"/>
    <property type="evidence" value="ECO:0007669"/>
    <property type="project" value="TreeGrafter"/>
</dbReference>
<keyword evidence="4" id="KW-0539">Nucleus</keyword>
<keyword evidence="3 5" id="KW-0175">Coiled coil</keyword>
<evidence type="ECO:0000256" key="6">
    <source>
        <dbReference type="SAM" id="MobiDB-lite"/>
    </source>
</evidence>
<dbReference type="AlphaFoldDB" id="A0A2X0M7K9"/>
<feature type="compositionally biased region" description="Basic and acidic residues" evidence="6">
    <location>
        <begin position="432"/>
        <end position="442"/>
    </location>
</feature>
<evidence type="ECO:0000256" key="2">
    <source>
        <dbReference type="ARBA" id="ARBA00007797"/>
    </source>
</evidence>
<dbReference type="GO" id="GO:0006270">
    <property type="term" value="P:DNA replication initiation"/>
    <property type="evidence" value="ECO:0007669"/>
    <property type="project" value="TreeGrafter"/>
</dbReference>
<protein>
    <submittedName>
        <fullName evidence="9">BZ3500_MvSof-1268-A1-R1_Chr2-2g05090 protein</fullName>
    </submittedName>
</protein>
<proteinExistence type="inferred from homology"/>
<evidence type="ECO:0000313" key="9">
    <source>
        <dbReference type="EMBL" id="SCZ87624.1"/>
    </source>
</evidence>
<feature type="compositionally biased region" description="Low complexity" evidence="6">
    <location>
        <begin position="171"/>
        <end position="185"/>
    </location>
</feature>
<feature type="compositionally biased region" description="Acidic residues" evidence="6">
    <location>
        <begin position="125"/>
        <end position="140"/>
    </location>
</feature>
<feature type="compositionally biased region" description="Low complexity" evidence="6">
    <location>
        <begin position="27"/>
        <end position="43"/>
    </location>
</feature>
<dbReference type="Pfam" id="PF03914">
    <property type="entry name" value="CBF"/>
    <property type="match status" value="1"/>
</dbReference>
<gene>
    <name evidence="9" type="ORF">BZ3500_MVSOF-1268-A1-R1_CHR2-2G05090</name>
</gene>
<feature type="domain" description="Nucleolar complex-associated protein 3 N-terminal" evidence="8">
    <location>
        <begin position="470"/>
        <end position="579"/>
    </location>
</feature>
<accession>A0A2X0M7K9</accession>
<keyword evidence="10" id="KW-1185">Reference proteome</keyword>
<comment type="similarity">
    <text evidence="2">Belongs to the CBF/MAK21 family.</text>
</comment>
<feature type="compositionally biased region" description="Basic and acidic residues" evidence="6">
    <location>
        <begin position="384"/>
        <end position="399"/>
    </location>
</feature>
<feature type="compositionally biased region" description="Acidic residues" evidence="6">
    <location>
        <begin position="353"/>
        <end position="362"/>
    </location>
</feature>
<feature type="compositionally biased region" description="Basic and acidic residues" evidence="6">
    <location>
        <begin position="232"/>
        <end position="243"/>
    </location>
</feature>
<feature type="compositionally biased region" description="Acidic residues" evidence="6">
    <location>
        <begin position="283"/>
        <end position="311"/>
    </location>
</feature>
<dbReference type="Proteomes" id="UP000249723">
    <property type="component" value="Unassembled WGS sequence"/>
</dbReference>
<name>A0A2X0M7K9_9BASI</name>
<organism evidence="9 10">
    <name type="scientific">Microbotryum saponariae</name>
    <dbReference type="NCBI Taxonomy" id="289078"/>
    <lineage>
        <taxon>Eukaryota</taxon>
        <taxon>Fungi</taxon>
        <taxon>Dikarya</taxon>
        <taxon>Basidiomycota</taxon>
        <taxon>Pucciniomycotina</taxon>
        <taxon>Microbotryomycetes</taxon>
        <taxon>Microbotryales</taxon>
        <taxon>Microbotryaceae</taxon>
        <taxon>Microbotryum</taxon>
    </lineage>
</organism>
<dbReference type="Pfam" id="PF07540">
    <property type="entry name" value="NOC3p"/>
    <property type="match status" value="1"/>
</dbReference>
<comment type="subcellular location">
    <subcellularLocation>
        <location evidence="1">Nucleus</location>
        <location evidence="1">Nucleolus</location>
    </subcellularLocation>
</comment>
<evidence type="ECO:0000259" key="7">
    <source>
        <dbReference type="Pfam" id="PF03914"/>
    </source>
</evidence>
<feature type="compositionally biased region" description="Basic residues" evidence="6">
    <location>
        <begin position="8"/>
        <end position="26"/>
    </location>
</feature>
<dbReference type="GO" id="GO:0005730">
    <property type="term" value="C:nucleolus"/>
    <property type="evidence" value="ECO:0007669"/>
    <property type="project" value="UniProtKB-SubCell"/>
</dbReference>
<dbReference type="InterPro" id="IPR005612">
    <property type="entry name" value="CCAAT-binding_factor"/>
</dbReference>
<dbReference type="PANTHER" id="PTHR14428:SF5">
    <property type="entry name" value="NUCLEOLAR COMPLEX PROTEIN 3 HOMOLOG"/>
    <property type="match status" value="1"/>
</dbReference>
<feature type="region of interest" description="Disordered" evidence="6">
    <location>
        <begin position="161"/>
        <end position="448"/>
    </location>
</feature>
<evidence type="ECO:0000256" key="3">
    <source>
        <dbReference type="ARBA" id="ARBA00023054"/>
    </source>
</evidence>
<dbReference type="InterPro" id="IPR016903">
    <property type="entry name" value="Nucleolar_cplx-assoc_3"/>
</dbReference>
<dbReference type="OrthoDB" id="2537813at2759"/>
<dbReference type="PANTHER" id="PTHR14428">
    <property type="entry name" value="NUCLEOLAR COMPLEX PROTEIN 3"/>
    <property type="match status" value="1"/>
</dbReference>
<feature type="compositionally biased region" description="Basic and acidic residues" evidence="6">
    <location>
        <begin position="60"/>
        <end position="77"/>
    </location>
</feature>
<feature type="coiled-coil region" evidence="5">
    <location>
        <begin position="453"/>
        <end position="480"/>
    </location>
</feature>
<dbReference type="EMBL" id="FMWP01000010">
    <property type="protein sequence ID" value="SCZ87624.1"/>
    <property type="molecule type" value="Genomic_DNA"/>
</dbReference>
<feature type="compositionally biased region" description="Acidic residues" evidence="6">
    <location>
        <begin position="222"/>
        <end position="231"/>
    </location>
</feature>
<feature type="region of interest" description="Disordered" evidence="6">
    <location>
        <begin position="720"/>
        <end position="751"/>
    </location>
</feature>
<evidence type="ECO:0000256" key="4">
    <source>
        <dbReference type="ARBA" id="ARBA00023242"/>
    </source>
</evidence>
<feature type="compositionally biased region" description="Basic residues" evidence="6">
    <location>
        <begin position="721"/>
        <end position="730"/>
    </location>
</feature>
<evidence type="ECO:0000256" key="5">
    <source>
        <dbReference type="SAM" id="Coils"/>
    </source>
</evidence>
<evidence type="ECO:0000256" key="1">
    <source>
        <dbReference type="ARBA" id="ARBA00004604"/>
    </source>
</evidence>
<feature type="region of interest" description="Disordered" evidence="6">
    <location>
        <begin position="1"/>
        <end position="140"/>
    </location>
</feature>
<feature type="domain" description="CCAAT-binding factor" evidence="7">
    <location>
        <begin position="870"/>
        <end position="1043"/>
    </location>
</feature>
<feature type="compositionally biased region" description="Acidic residues" evidence="6">
    <location>
        <begin position="244"/>
        <end position="273"/>
    </location>
</feature>
<reference evidence="10" key="1">
    <citation type="submission" date="2016-10" db="EMBL/GenBank/DDBJ databases">
        <authorList>
            <person name="Jeantristanb JTB J.-T."/>
            <person name="Ricardo R."/>
        </authorList>
    </citation>
    <scope>NUCLEOTIDE SEQUENCE [LARGE SCALE GENOMIC DNA]</scope>
</reference>
<sequence length="1055" mass="117670">MAAAGSGGKKRVSNFKTTARSKRHKVGTSGTTPKSKSTSSSSSAKVDSLAPNKNGSAFPSDRKTRFEEKGRGKDGKDKKGKGPLRFIEIVGQKQSTRESKDDGQDDDDDADAGEGEEGSSQSEGNESEEDMGMLVDQDVDEQGGKFLVKLDKKGIATSRPAIKEAYRKQKPALQQAQQASAPTQTRLLDGIEIPEAGPTKSELKALRKKENRLKRLKGELPPLEEQDLDEEGVPRSGKEHPEGELIDDLEEDDLAFGSGDDDDDLSVMSELDEGTISTMSEMSDLDDEDDEGLWSEDDDDDDEDDSEEGDVTEWGGIADDGHVEVSASEDEDEDEDEDDEEDEEDASNVPEEKDYDSDEDNVDAIPLPRKRAKPTRPEDDLEAVWERRPKPPKPPKELPTKLPIVQNGKVIRSKETLEGARADEEEDEEEPEPRRSEPEYRSDPLGQRFGRPAVRQLLEIKDKKARIAKAREEIADLGREASGTGEGEGGLNLLKRLLSLTGPKFSSSSSARSAGERPILVDREIRVMAIISLLAVFVDVVPGYRIRALTAAEKEVKVSQMVARQREWEDGLVAVYKRFLEFCEAEVSAKDSPLSPVAIHCLCTLVREKPDFNYSVNIMDVIVKRLGRKGWDEGHQMCLEAVVHLFIHDTTTTASNSLHLVRLISRLVRARSFAVRPEVISTLLNLRLKDELGGGRVRASTEAVFREREGRKGVVKWNKEKSHKGRKGGKAKAAMDKKGSKKAREVRKERAKIDAEMREAEGEIDQQERERNQTETLKLLFALYFRIVKLDYRSPLLPAALEGLARFAHLINIDFFRDLLEVLKGIVKRGGILGAESVVTEEYEDDDEDGGDIEERTEATIRRNDMREKLLCIVTAFELLQGQGEALMIDLGDFVSALYALILPLSLSPTFEETPYLGRNSITTTNRITAKLAQTEADLLFRALAAIHLTPRSLPSPIRTLAFSKRLLSASLHWPAASQLRALTFLRSLLIREPKLEAMLETGDRRVDGKWKGAVDEPERAEPEGTCWWEAGLYRSHPDDKVRDEVKKLVNYQRE</sequence>
<feature type="compositionally biased region" description="Basic residues" evidence="6">
    <location>
        <begin position="206"/>
        <end position="215"/>
    </location>
</feature>
<evidence type="ECO:0000313" key="10">
    <source>
        <dbReference type="Proteomes" id="UP000249723"/>
    </source>
</evidence>
<feature type="compositionally biased region" description="Basic and acidic residues" evidence="6">
    <location>
        <begin position="412"/>
        <end position="422"/>
    </location>
</feature>
<evidence type="ECO:0000259" key="8">
    <source>
        <dbReference type="Pfam" id="PF07540"/>
    </source>
</evidence>
<feature type="compositionally biased region" description="Basic and acidic residues" evidence="6">
    <location>
        <begin position="733"/>
        <end position="751"/>
    </location>
</feature>
<feature type="compositionally biased region" description="Acidic residues" evidence="6">
    <location>
        <begin position="103"/>
        <end position="117"/>
    </location>
</feature>